<dbReference type="Proteomes" id="UP000002026">
    <property type="component" value="Chromosome"/>
</dbReference>
<dbReference type="HOGENOM" id="CLU_027938_4_5_11"/>
<evidence type="ECO:0000259" key="3">
    <source>
        <dbReference type="SMART" id="SM00563"/>
    </source>
</evidence>
<dbReference type="AlphaFoldDB" id="C7N520"/>
<proteinExistence type="predicted"/>
<sequence length="268" mass="30028">MISYEKIWDMPVMTAAQRGQGDDKTEPYSSQVMGNIIYAVVGLICKVAFRYNAEGLENFRQFAGKQGCVVVSAHRSFLDPVFLWLTARPSQWIRFMARENIFPKANGLLGWICSKVGAFPIKRDSADRTAIKRAAAMLKRGENVGIFPEGTRRGRGTTKLSLHSGAAFIARMGKAPMVPTGIRNVENIKPPEARFVRFPKVTVVYGTPVNLEDFDFLPKAERLDAASWYVMRECYALHDGVPREDVDMASLFPEAKDYTQVFAEHAIP</sequence>
<protein>
    <submittedName>
        <fullName evidence="4">1-acyl-sn-glycerol-3-phosphate acyltransferase</fullName>
    </submittedName>
</protein>
<dbReference type="EMBL" id="CP001684">
    <property type="protein sequence ID" value="ACV22005.1"/>
    <property type="molecule type" value="Genomic_DNA"/>
</dbReference>
<keyword evidence="1 4" id="KW-0808">Transferase</keyword>
<evidence type="ECO:0000313" key="4">
    <source>
        <dbReference type="EMBL" id="ACV22005.1"/>
    </source>
</evidence>
<evidence type="ECO:0000256" key="1">
    <source>
        <dbReference type="ARBA" id="ARBA00022679"/>
    </source>
</evidence>
<dbReference type="STRING" id="471855.Shel_09670"/>
<dbReference type="eggNOG" id="COG0204">
    <property type="taxonomic scope" value="Bacteria"/>
</dbReference>
<evidence type="ECO:0000256" key="2">
    <source>
        <dbReference type="ARBA" id="ARBA00023315"/>
    </source>
</evidence>
<keyword evidence="2 4" id="KW-0012">Acyltransferase</keyword>
<dbReference type="PANTHER" id="PTHR10434:SF11">
    <property type="entry name" value="1-ACYL-SN-GLYCEROL-3-PHOSPHATE ACYLTRANSFERASE"/>
    <property type="match status" value="1"/>
</dbReference>
<dbReference type="GO" id="GO:0006654">
    <property type="term" value="P:phosphatidic acid biosynthetic process"/>
    <property type="evidence" value="ECO:0007669"/>
    <property type="project" value="TreeGrafter"/>
</dbReference>
<keyword evidence="5" id="KW-1185">Reference proteome</keyword>
<dbReference type="RefSeq" id="WP_012798109.1">
    <property type="nucleotide sequence ID" value="NC_013165.1"/>
</dbReference>
<dbReference type="SMART" id="SM00563">
    <property type="entry name" value="PlsC"/>
    <property type="match status" value="1"/>
</dbReference>
<dbReference type="Pfam" id="PF01553">
    <property type="entry name" value="Acyltransferase"/>
    <property type="match status" value="1"/>
</dbReference>
<dbReference type="CDD" id="cd07989">
    <property type="entry name" value="LPLAT_AGPAT-like"/>
    <property type="match status" value="1"/>
</dbReference>
<reference evidence="4 5" key="1">
    <citation type="journal article" date="2009" name="Stand. Genomic Sci.">
        <title>Complete genome sequence of Slackia heliotrinireducens type strain (RHS 1).</title>
        <authorList>
            <person name="Pukall R."/>
            <person name="Lapidus A."/>
            <person name="Nolan M."/>
            <person name="Copeland A."/>
            <person name="Glavina Del Rio T."/>
            <person name="Lucas S."/>
            <person name="Chen F."/>
            <person name="Tice H."/>
            <person name="Cheng J.F."/>
            <person name="Chertkov O."/>
            <person name="Bruce D."/>
            <person name="Goodwin L."/>
            <person name="Kuske C."/>
            <person name="Brettin T."/>
            <person name="Detter J.C."/>
            <person name="Han C."/>
            <person name="Pitluck S."/>
            <person name="Pati A."/>
            <person name="Mavrommatis K."/>
            <person name="Ivanova N."/>
            <person name="Ovchinnikova G."/>
            <person name="Chen A."/>
            <person name="Palaniappan K."/>
            <person name="Schneider S."/>
            <person name="Rohde M."/>
            <person name="Chain P."/>
            <person name="D'haeseleer P."/>
            <person name="Goker M."/>
            <person name="Bristow J."/>
            <person name="Eisen J.A."/>
            <person name="Markowitz V."/>
            <person name="Kyrpides N.C."/>
            <person name="Klenk H.P."/>
            <person name="Hugenholtz P."/>
        </authorList>
    </citation>
    <scope>NUCLEOTIDE SEQUENCE [LARGE SCALE GENOMIC DNA]</scope>
    <source>
        <strain evidence="5">ATCC 29202 / DSM 20476 / NCTC 11029 / RHS 1</strain>
    </source>
</reference>
<dbReference type="GO" id="GO:0003841">
    <property type="term" value="F:1-acylglycerol-3-phosphate O-acyltransferase activity"/>
    <property type="evidence" value="ECO:0007669"/>
    <property type="project" value="TreeGrafter"/>
</dbReference>
<dbReference type="KEGG" id="shi:Shel_09670"/>
<accession>C7N520</accession>
<dbReference type="InterPro" id="IPR002123">
    <property type="entry name" value="Plipid/glycerol_acylTrfase"/>
</dbReference>
<evidence type="ECO:0000313" key="5">
    <source>
        <dbReference type="Proteomes" id="UP000002026"/>
    </source>
</evidence>
<dbReference type="PANTHER" id="PTHR10434">
    <property type="entry name" value="1-ACYL-SN-GLYCEROL-3-PHOSPHATE ACYLTRANSFERASE"/>
    <property type="match status" value="1"/>
</dbReference>
<dbReference type="SUPFAM" id="SSF69593">
    <property type="entry name" value="Glycerol-3-phosphate (1)-acyltransferase"/>
    <property type="match status" value="1"/>
</dbReference>
<organism evidence="4 5">
    <name type="scientific">Slackia heliotrinireducens (strain ATCC 29202 / DSM 20476 / NCTC 11029 / RHS 1)</name>
    <name type="common">Peptococcus heliotrinreducens</name>
    <dbReference type="NCBI Taxonomy" id="471855"/>
    <lineage>
        <taxon>Bacteria</taxon>
        <taxon>Bacillati</taxon>
        <taxon>Actinomycetota</taxon>
        <taxon>Coriobacteriia</taxon>
        <taxon>Eggerthellales</taxon>
        <taxon>Eggerthellaceae</taxon>
        <taxon>Slackia</taxon>
    </lineage>
</organism>
<name>C7N520_SLAHD</name>
<feature type="domain" description="Phospholipid/glycerol acyltransferase" evidence="3">
    <location>
        <begin position="68"/>
        <end position="185"/>
    </location>
</feature>
<gene>
    <name evidence="4" type="ordered locus">Shel_09670</name>
</gene>